<dbReference type="InterPro" id="IPR019251">
    <property type="entry name" value="DUF2231_TM"/>
</dbReference>
<dbReference type="PANTHER" id="PTHR35889">
    <property type="entry name" value="CYCLOINULO-OLIGOSACCHARIDE FRUCTANOTRANSFERASE-RELATED"/>
    <property type="match status" value="1"/>
</dbReference>
<dbReference type="EMBL" id="SMAD01000005">
    <property type="protein sequence ID" value="TCS87325.1"/>
    <property type="molecule type" value="Genomic_DNA"/>
</dbReference>
<dbReference type="GO" id="GO:0020037">
    <property type="term" value="F:heme binding"/>
    <property type="evidence" value="ECO:0007669"/>
    <property type="project" value="InterPro"/>
</dbReference>
<keyword evidence="5" id="KW-1185">Reference proteome</keyword>
<feature type="domain" description="DUF2231" evidence="3">
    <location>
        <begin position="12"/>
        <end position="133"/>
    </location>
</feature>
<feature type="transmembrane region" description="Helical" evidence="1">
    <location>
        <begin position="78"/>
        <end position="97"/>
    </location>
</feature>
<dbReference type="SUPFAM" id="SSF46626">
    <property type="entry name" value="Cytochrome c"/>
    <property type="match status" value="1"/>
</dbReference>
<feature type="transmembrane region" description="Helical" evidence="1">
    <location>
        <begin position="109"/>
        <end position="130"/>
    </location>
</feature>
<dbReference type="InterPro" id="IPR036909">
    <property type="entry name" value="Cyt_c-like_dom_sf"/>
</dbReference>
<dbReference type="RefSeq" id="WP_132129121.1">
    <property type="nucleotide sequence ID" value="NZ_CP042432.1"/>
</dbReference>
<name>A0A4R3KU46_9SPHI</name>
<dbReference type="InterPro" id="IPR011429">
    <property type="entry name" value="Cyt_c_Planctomycete-type"/>
</dbReference>
<organism evidence="4 5">
    <name type="scientific">Anseongella ginsenosidimutans</name>
    <dbReference type="NCBI Taxonomy" id="496056"/>
    <lineage>
        <taxon>Bacteria</taxon>
        <taxon>Pseudomonadati</taxon>
        <taxon>Bacteroidota</taxon>
        <taxon>Sphingobacteriia</taxon>
        <taxon>Sphingobacteriales</taxon>
        <taxon>Sphingobacteriaceae</taxon>
        <taxon>Anseongella</taxon>
    </lineage>
</organism>
<evidence type="ECO:0000259" key="3">
    <source>
        <dbReference type="Pfam" id="PF09990"/>
    </source>
</evidence>
<dbReference type="InterPro" id="IPR001611">
    <property type="entry name" value="Leu-rich_rpt"/>
</dbReference>
<keyword evidence="1" id="KW-0472">Membrane</keyword>
<dbReference type="Gene3D" id="3.80.10.10">
    <property type="entry name" value="Ribonuclease Inhibitor"/>
    <property type="match status" value="1"/>
</dbReference>
<evidence type="ECO:0000313" key="5">
    <source>
        <dbReference type="Proteomes" id="UP000295807"/>
    </source>
</evidence>
<dbReference type="Pfam" id="PF07635">
    <property type="entry name" value="PSCyt1"/>
    <property type="match status" value="1"/>
</dbReference>
<comment type="caution">
    <text evidence="4">The sequence shown here is derived from an EMBL/GenBank/DDBJ whole genome shotgun (WGS) entry which is preliminary data.</text>
</comment>
<accession>A0A4R3KU46</accession>
<feature type="domain" description="Cytochrome C Planctomycete-type" evidence="2">
    <location>
        <begin position="185"/>
        <end position="244"/>
    </location>
</feature>
<dbReference type="SUPFAM" id="SSF52047">
    <property type="entry name" value="RNI-like"/>
    <property type="match status" value="1"/>
</dbReference>
<feature type="transmembrane region" description="Helical" evidence="1">
    <location>
        <begin position="14"/>
        <end position="33"/>
    </location>
</feature>
<keyword evidence="1" id="KW-0812">Transmembrane</keyword>
<dbReference type="Proteomes" id="UP000295807">
    <property type="component" value="Unassembled WGS sequence"/>
</dbReference>
<dbReference type="Pfam" id="PF09990">
    <property type="entry name" value="DUF2231"/>
    <property type="match status" value="1"/>
</dbReference>
<evidence type="ECO:0000256" key="1">
    <source>
        <dbReference type="SAM" id="Phobius"/>
    </source>
</evidence>
<protein>
    <submittedName>
        <fullName evidence="4">Putative membrane protein</fullName>
    </submittedName>
</protein>
<evidence type="ECO:0000313" key="4">
    <source>
        <dbReference type="EMBL" id="TCS87325.1"/>
    </source>
</evidence>
<keyword evidence="1" id="KW-1133">Transmembrane helix</keyword>
<proteinExistence type="predicted"/>
<reference evidence="4 5" key="1">
    <citation type="submission" date="2019-03" db="EMBL/GenBank/DDBJ databases">
        <title>Genomic Encyclopedia of Type Strains, Phase IV (KMG-IV): sequencing the most valuable type-strain genomes for metagenomic binning, comparative biology and taxonomic classification.</title>
        <authorList>
            <person name="Goeker M."/>
        </authorList>
    </citation>
    <scope>NUCLEOTIDE SEQUENCE [LARGE SCALE GENOMIC DNA]</scope>
    <source>
        <strain evidence="4 5">DSM 21100</strain>
    </source>
</reference>
<dbReference type="PANTHER" id="PTHR35889:SF3">
    <property type="entry name" value="F-BOX DOMAIN-CONTAINING PROTEIN"/>
    <property type="match status" value="1"/>
</dbReference>
<feature type="transmembrane region" description="Helical" evidence="1">
    <location>
        <begin position="45"/>
        <end position="66"/>
    </location>
</feature>
<dbReference type="OrthoDB" id="713772at2"/>
<dbReference type="AlphaFoldDB" id="A0A4R3KU46"/>
<dbReference type="GO" id="GO:0009055">
    <property type="term" value="F:electron transfer activity"/>
    <property type="evidence" value="ECO:0007669"/>
    <property type="project" value="InterPro"/>
</dbReference>
<dbReference type="Pfam" id="PF13516">
    <property type="entry name" value="LRR_6"/>
    <property type="match status" value="2"/>
</dbReference>
<dbReference type="InterPro" id="IPR032675">
    <property type="entry name" value="LRR_dom_sf"/>
</dbReference>
<gene>
    <name evidence="4" type="ORF">EDD80_105139</name>
</gene>
<evidence type="ECO:0000259" key="2">
    <source>
        <dbReference type="Pfam" id="PF07635"/>
    </source>
</evidence>
<sequence>MEEIISFIGSWHPLLVHLPIGMLIMAFLLEWVARKEKYAAFRPAVPAILLAGSIAAILSCVAGYFLSLGGGYNETTLAWHKWLGILVAAAATFAWLLKRFPTLLPRMNTLHFPLLVFLMLLLTAAGHYGGSLTHGSDYLSKNLPGPVRGIFGLSSLQAAELPVIPDVQEAAVFNEVVLPVLSQRCVSCHNEDKMKGELRLDSREMILKGGEGGPILSPGRPAESELISRLLLPEDHDDHMPPKGKTPLTEEQISLLHWWIASGAPFDKKVKEISQPDSIKPLLLALESGAAGKAHAFLPEGEAPEPAPASSLEALRARGIKVLPVAQESTYLQVSCINDTTFGDAETALLLPLKEQLVWLDLGNTEIGNEGLKNLASLENLTRLHLAHTNVGDQGLSFLAASKNLGFLNLYDTQVTDQGLQHLKNLTALQEVHLYQTGVSAAGLQQLRDNRPELRVDTGNYRLPLLAADTVQF</sequence>